<accession>A0AC58RUD2</accession>
<gene>
    <name evidence="2" type="primary">LOC142162989</name>
</gene>
<organism evidence="1 2">
    <name type="scientific">Nicotiana tabacum</name>
    <name type="common">Common tobacco</name>
    <dbReference type="NCBI Taxonomy" id="4097"/>
    <lineage>
        <taxon>Eukaryota</taxon>
        <taxon>Viridiplantae</taxon>
        <taxon>Streptophyta</taxon>
        <taxon>Embryophyta</taxon>
        <taxon>Tracheophyta</taxon>
        <taxon>Spermatophyta</taxon>
        <taxon>Magnoliopsida</taxon>
        <taxon>eudicotyledons</taxon>
        <taxon>Gunneridae</taxon>
        <taxon>Pentapetalae</taxon>
        <taxon>asterids</taxon>
        <taxon>lamiids</taxon>
        <taxon>Solanales</taxon>
        <taxon>Solanaceae</taxon>
        <taxon>Nicotianoideae</taxon>
        <taxon>Nicotianeae</taxon>
        <taxon>Nicotiana</taxon>
    </lineage>
</organism>
<reference evidence="2" key="2">
    <citation type="submission" date="2025-08" db="UniProtKB">
        <authorList>
            <consortium name="RefSeq"/>
        </authorList>
    </citation>
    <scope>IDENTIFICATION</scope>
    <source>
        <tissue evidence="2">Leaf</tissue>
    </source>
</reference>
<evidence type="ECO:0000313" key="2">
    <source>
        <dbReference type="RefSeq" id="XP_075076336.1"/>
    </source>
</evidence>
<sequence>MDFGEIFTGIVYGIILNNWYSVLLNEQPYGFFKSARGVKQGDPLSPTLFILAAKALSRGLNALHKKLYFCDFGLPKWSPKIIHLAYADDTIIFSASDAISLKLVMEVLNAYEIASGQLINKSKSAIYMHHSTSSRVVNKVERITGISKQDFPFTYLGCPIFYARRRMDYYQGLINKVMDKLQAWKGKLLSNGGRAVLISHVIQNCTRYLPSFFGVIQWEIKVGIGHLEILCACLANKEVLVFDHCMICQKHYFYLIGSGILADHIQQNINPPMLHDVLDKPSWMLETSGEFCVKSAWEYLRKRKEPGNAYMIGQRDYLLKYPFFMWKELWKRRNIYKHGDSITVNRVIYQISFTLQSLIKYRKPGLQQVPHKWPEQIELLEKYTPMLHITKVIWEYPSPRWVKINTYGASRGNPRRSAIGFVLRNEKGDVLYAHGTQEGTNTEAEARAILEAMRYYVEHDYILIELHTDSILIKNTVNGERFVPWCVAEYVEEIKELMARYNVTVAHTLREGNRLADHLANYR</sequence>
<keyword evidence="1" id="KW-1185">Reference proteome</keyword>
<protein>
    <submittedName>
        <fullName evidence="2">Uncharacterized protein LOC142162989</fullName>
    </submittedName>
</protein>
<proteinExistence type="predicted"/>
<dbReference type="Proteomes" id="UP000790787">
    <property type="component" value="Chromosome 1"/>
</dbReference>
<evidence type="ECO:0000313" key="1">
    <source>
        <dbReference type="Proteomes" id="UP000790787"/>
    </source>
</evidence>
<dbReference type="RefSeq" id="XP_075076336.1">
    <property type="nucleotide sequence ID" value="XM_075220235.1"/>
</dbReference>
<name>A0AC58RUD2_TOBAC</name>
<reference evidence="1" key="1">
    <citation type="journal article" date="2014" name="Nat. Commun.">
        <title>The tobacco genome sequence and its comparison with those of tomato and potato.</title>
        <authorList>
            <person name="Sierro N."/>
            <person name="Battey J.N."/>
            <person name="Ouadi S."/>
            <person name="Bakaher N."/>
            <person name="Bovet L."/>
            <person name="Willig A."/>
            <person name="Goepfert S."/>
            <person name="Peitsch M.C."/>
            <person name="Ivanov N.V."/>
        </authorList>
    </citation>
    <scope>NUCLEOTIDE SEQUENCE [LARGE SCALE GENOMIC DNA]</scope>
</reference>